<comment type="caution">
    <text evidence="1">The sequence shown here is derived from an EMBL/GenBank/DDBJ whole genome shotgun (WGS) entry which is preliminary data.</text>
</comment>
<organism evidence="1 2">
    <name type="scientific">Catharanthus roseus</name>
    <name type="common">Madagascar periwinkle</name>
    <name type="synonym">Vinca rosea</name>
    <dbReference type="NCBI Taxonomy" id="4058"/>
    <lineage>
        <taxon>Eukaryota</taxon>
        <taxon>Viridiplantae</taxon>
        <taxon>Streptophyta</taxon>
        <taxon>Embryophyta</taxon>
        <taxon>Tracheophyta</taxon>
        <taxon>Spermatophyta</taxon>
        <taxon>Magnoliopsida</taxon>
        <taxon>eudicotyledons</taxon>
        <taxon>Gunneridae</taxon>
        <taxon>Pentapetalae</taxon>
        <taxon>asterids</taxon>
        <taxon>lamiids</taxon>
        <taxon>Gentianales</taxon>
        <taxon>Apocynaceae</taxon>
        <taxon>Rauvolfioideae</taxon>
        <taxon>Vinceae</taxon>
        <taxon>Catharanthinae</taxon>
        <taxon>Catharanthus</taxon>
    </lineage>
</organism>
<dbReference type="EMBL" id="CM044708">
    <property type="protein sequence ID" value="KAI5647315.1"/>
    <property type="molecule type" value="Genomic_DNA"/>
</dbReference>
<keyword evidence="2" id="KW-1185">Reference proteome</keyword>
<sequence length="489" mass="53999">MDETFPTELPVPETITQWLLEVSNSSSLEESLQSLIGIAKTDDGRADLAGKNIVTVTLQLCRALSHSSHSQILLLSFKLLRNLCAGELVNQNTFLEQGGVGIVSNIIASIKCLSDLDNQVIRFGLQLLGNFALGGGEHRYAVWKELFPNKLIKIAAIHCMEIIDPLCMVIYTCTEGTDGLVAGLLTDQGFVIILEVIKTMSTVGFKEHWIKLLLSKICLEGSHFASIFSKLYPVSSNANCGDYFADPQAFLLSILSEILNERIEDIAVDSKFPLHVLEILRTAAKAIDSVPRRESGLPTGHATIDVLGYSLIILRDICACDHGLKKVQENSVDAMEILVSSGLIELILSLLKALEPPSTIKKGMKQSKTRDEGSCCSNSSKQCPYKGFRRDIVGIVGNCAYRRKSVQDKIREENGILLLLQQCVSDEDNPYLREWGIWSIRNLLEGNAENQRLVSDLEMQETVDVPELTGLGLKVEIDPQTRRAKLVNM</sequence>
<accession>A0ACB9ZIG8</accession>
<reference evidence="2" key="1">
    <citation type="journal article" date="2023" name="Nat. Plants">
        <title>Single-cell RNA sequencing provides a high-resolution roadmap for understanding the multicellular compartmentation of specialized metabolism.</title>
        <authorList>
            <person name="Sun S."/>
            <person name="Shen X."/>
            <person name="Li Y."/>
            <person name="Li Y."/>
            <person name="Wang S."/>
            <person name="Li R."/>
            <person name="Zhang H."/>
            <person name="Shen G."/>
            <person name="Guo B."/>
            <person name="Wei J."/>
            <person name="Xu J."/>
            <person name="St-Pierre B."/>
            <person name="Chen S."/>
            <person name="Sun C."/>
        </authorList>
    </citation>
    <scope>NUCLEOTIDE SEQUENCE [LARGE SCALE GENOMIC DNA]</scope>
</reference>
<name>A0ACB9ZIG8_CATRO</name>
<proteinExistence type="predicted"/>
<evidence type="ECO:0000313" key="2">
    <source>
        <dbReference type="Proteomes" id="UP001060085"/>
    </source>
</evidence>
<dbReference type="Proteomes" id="UP001060085">
    <property type="component" value="Linkage Group LG08"/>
</dbReference>
<gene>
    <name evidence="1" type="ORF">M9H77_33320</name>
</gene>
<protein>
    <submittedName>
        <fullName evidence="1">Uncharacterized protein</fullName>
    </submittedName>
</protein>
<evidence type="ECO:0000313" key="1">
    <source>
        <dbReference type="EMBL" id="KAI5647315.1"/>
    </source>
</evidence>